<gene>
    <name evidence="2" type="ORF">CHR55_06765</name>
</gene>
<dbReference type="InterPro" id="IPR005149">
    <property type="entry name" value="Tscrpt_reg_PadR_N"/>
</dbReference>
<dbReference type="Pfam" id="PF03551">
    <property type="entry name" value="PadR"/>
    <property type="match status" value="1"/>
</dbReference>
<sequence>MPDPATACYPALPATSWAVLGMLTFGEELSGSDLKSWADWSIGFYYWSPSVSQVYTELKKLETLGFVSSREVSESGGRRRRVFTITESGIEALRSWSRRSEIETPVLKHGVMLRLWVGHLNDPDQLKSIVLDHIDNLEAKKLKAIEHADNSENEPAWAFTEMSLRWIGRHFQMEIDLAAQLLDDIDEAAARFAQGDANSLGLPQPVNAGSWKLI</sequence>
<dbReference type="SUPFAM" id="SSF46785">
    <property type="entry name" value="Winged helix' DNA-binding domain"/>
    <property type="match status" value="1"/>
</dbReference>
<feature type="domain" description="Transcription regulator PadR N-terminal" evidence="1">
    <location>
        <begin position="46"/>
        <end position="94"/>
    </location>
</feature>
<dbReference type="PANTHER" id="PTHR43252:SF2">
    <property type="entry name" value="TRANSCRIPTION REGULATOR, PADR-LIKE FAMILY"/>
    <property type="match status" value="1"/>
</dbReference>
<dbReference type="Proteomes" id="UP000230886">
    <property type="component" value="Unassembled WGS sequence"/>
</dbReference>
<protein>
    <submittedName>
        <fullName evidence="2">PadR family transcriptional regulator</fullName>
    </submittedName>
</protein>
<dbReference type="Gene3D" id="1.10.10.10">
    <property type="entry name" value="Winged helix-like DNA-binding domain superfamily/Winged helix DNA-binding domain"/>
    <property type="match status" value="1"/>
</dbReference>
<dbReference type="PANTHER" id="PTHR43252">
    <property type="entry name" value="TRANSCRIPTIONAL REGULATOR YQJI"/>
    <property type="match status" value="1"/>
</dbReference>
<proteinExistence type="predicted"/>
<accession>A0A2A5JFY7</accession>
<evidence type="ECO:0000259" key="1">
    <source>
        <dbReference type="Pfam" id="PF03551"/>
    </source>
</evidence>
<dbReference type="EMBL" id="NOVD01000003">
    <property type="protein sequence ID" value="PCK28129.1"/>
    <property type="molecule type" value="Genomic_DNA"/>
</dbReference>
<organism evidence="2 3">
    <name type="scientific">Rhodococcus qingshengii</name>
    <dbReference type="NCBI Taxonomy" id="334542"/>
    <lineage>
        <taxon>Bacteria</taxon>
        <taxon>Bacillati</taxon>
        <taxon>Actinomycetota</taxon>
        <taxon>Actinomycetes</taxon>
        <taxon>Mycobacteriales</taxon>
        <taxon>Nocardiaceae</taxon>
        <taxon>Rhodococcus</taxon>
        <taxon>Rhodococcus erythropolis group</taxon>
    </lineage>
</organism>
<comment type="caution">
    <text evidence="2">The sequence shown here is derived from an EMBL/GenBank/DDBJ whole genome shotgun (WGS) entry which is preliminary data.</text>
</comment>
<dbReference type="InterPro" id="IPR036390">
    <property type="entry name" value="WH_DNA-bd_sf"/>
</dbReference>
<name>A0A2A5JFY7_RHOSG</name>
<dbReference type="InterPro" id="IPR036388">
    <property type="entry name" value="WH-like_DNA-bd_sf"/>
</dbReference>
<evidence type="ECO:0000313" key="3">
    <source>
        <dbReference type="Proteomes" id="UP000230886"/>
    </source>
</evidence>
<evidence type="ECO:0000313" key="2">
    <source>
        <dbReference type="EMBL" id="PCK28129.1"/>
    </source>
</evidence>
<dbReference type="AlphaFoldDB" id="A0A2A5JFY7"/>
<reference evidence="2 3" key="1">
    <citation type="submission" date="2017-07" db="EMBL/GenBank/DDBJ databases">
        <title>Draft sequence of Rhodococcus enclensis 23b-28.</title>
        <authorList>
            <person name="Besaury L."/>
            <person name="Sancelme M."/>
            <person name="Amato P."/>
            <person name="Lallement A."/>
            <person name="Delort A.-M."/>
        </authorList>
    </citation>
    <scope>NUCLEOTIDE SEQUENCE [LARGE SCALE GENOMIC DNA]</scope>
    <source>
        <strain evidence="2 3">23b-28</strain>
    </source>
</reference>